<keyword evidence="7" id="KW-0406">Ion transport</keyword>
<evidence type="ECO:0000256" key="5">
    <source>
        <dbReference type="ARBA" id="ARBA00022906"/>
    </source>
</evidence>
<accession>A0A845BNW6</accession>
<dbReference type="EMBL" id="SNVJ01000017">
    <property type="protein sequence ID" value="MXP65089.1"/>
    <property type="molecule type" value="Genomic_DNA"/>
</dbReference>
<dbReference type="RefSeq" id="WP_160938494.1">
    <property type="nucleotide sequence ID" value="NZ_SNVJ01000017.1"/>
</dbReference>
<feature type="domain" description="Cation efflux protein transmembrane" evidence="10">
    <location>
        <begin position="30"/>
        <end position="215"/>
    </location>
</feature>
<evidence type="ECO:0000313" key="12">
    <source>
        <dbReference type="EMBL" id="MXP65089.1"/>
    </source>
</evidence>
<proteinExistence type="inferred from homology"/>
<dbReference type="SUPFAM" id="SSF160240">
    <property type="entry name" value="Cation efflux protein cytoplasmic domain-like"/>
    <property type="match status" value="1"/>
</dbReference>
<keyword evidence="5" id="KW-0862">Zinc</keyword>
<evidence type="ECO:0000259" key="10">
    <source>
        <dbReference type="Pfam" id="PF01545"/>
    </source>
</evidence>
<dbReference type="PANTHER" id="PTHR11562:SF17">
    <property type="entry name" value="RE54080P-RELATED"/>
    <property type="match status" value="1"/>
</dbReference>
<dbReference type="OrthoDB" id="9809646at2"/>
<evidence type="ECO:0000256" key="2">
    <source>
        <dbReference type="ARBA" id="ARBA00008873"/>
    </source>
</evidence>
<evidence type="ECO:0000313" key="13">
    <source>
        <dbReference type="Proteomes" id="UP000460715"/>
    </source>
</evidence>
<gene>
    <name evidence="12" type="ORF">E0493_17215</name>
</gene>
<dbReference type="InterPro" id="IPR027470">
    <property type="entry name" value="Cation_efflux_CTD"/>
</dbReference>
<evidence type="ECO:0000256" key="7">
    <source>
        <dbReference type="ARBA" id="ARBA00023065"/>
    </source>
</evidence>
<evidence type="ECO:0000256" key="6">
    <source>
        <dbReference type="ARBA" id="ARBA00022989"/>
    </source>
</evidence>
<keyword evidence="3" id="KW-0813">Transport</keyword>
<protein>
    <submittedName>
        <fullName evidence="12">Cation transporter</fullName>
    </submittedName>
</protein>
<dbReference type="Pfam" id="PF01545">
    <property type="entry name" value="Cation_efflux"/>
    <property type="match status" value="1"/>
</dbReference>
<feature type="domain" description="Cation efflux protein cytoplasmic" evidence="11">
    <location>
        <begin position="223"/>
        <end position="296"/>
    </location>
</feature>
<dbReference type="InterPro" id="IPR036837">
    <property type="entry name" value="Cation_efflux_CTD_sf"/>
</dbReference>
<feature type="transmembrane region" description="Helical" evidence="9">
    <location>
        <begin position="162"/>
        <end position="188"/>
    </location>
</feature>
<comment type="similarity">
    <text evidence="2">Belongs to the cation diffusion facilitator (CDF) transporter (TC 2.A.4) family. SLC30A subfamily.</text>
</comment>
<dbReference type="InterPro" id="IPR027469">
    <property type="entry name" value="Cation_efflux_TMD_sf"/>
</dbReference>
<dbReference type="InterPro" id="IPR002524">
    <property type="entry name" value="Cation_efflux"/>
</dbReference>
<dbReference type="PANTHER" id="PTHR11562">
    <property type="entry name" value="CATION EFFLUX PROTEIN/ ZINC TRANSPORTER"/>
    <property type="match status" value="1"/>
</dbReference>
<feature type="transmembrane region" description="Helical" evidence="9">
    <location>
        <begin position="194"/>
        <end position="211"/>
    </location>
</feature>
<dbReference type="GO" id="GO:0005385">
    <property type="term" value="F:zinc ion transmembrane transporter activity"/>
    <property type="evidence" value="ECO:0007669"/>
    <property type="project" value="TreeGrafter"/>
</dbReference>
<keyword evidence="4 9" id="KW-0812">Transmembrane</keyword>
<evidence type="ECO:0000256" key="8">
    <source>
        <dbReference type="ARBA" id="ARBA00023136"/>
    </source>
</evidence>
<evidence type="ECO:0000259" key="11">
    <source>
        <dbReference type="Pfam" id="PF16916"/>
    </source>
</evidence>
<keyword evidence="5" id="KW-0864">Zinc transport</keyword>
<dbReference type="Gene3D" id="1.20.1510.10">
    <property type="entry name" value="Cation efflux protein transmembrane domain"/>
    <property type="match status" value="1"/>
</dbReference>
<dbReference type="NCBIfam" id="TIGR01297">
    <property type="entry name" value="CDF"/>
    <property type="match status" value="1"/>
</dbReference>
<evidence type="ECO:0000256" key="4">
    <source>
        <dbReference type="ARBA" id="ARBA00022692"/>
    </source>
</evidence>
<evidence type="ECO:0000256" key="3">
    <source>
        <dbReference type="ARBA" id="ARBA00022448"/>
    </source>
</evidence>
<name>A0A845BNW6_9PROT</name>
<reference evidence="12 13" key="1">
    <citation type="submission" date="2019-03" db="EMBL/GenBank/DDBJ databases">
        <title>Roseomonas sp. a novel Roseomonas species isolated from Sea whip Gorgonian.</title>
        <authorList>
            <person name="Li F."/>
            <person name="Pan X."/>
            <person name="Huang S."/>
            <person name="Li Z."/>
            <person name="Meng B."/>
        </authorList>
    </citation>
    <scope>NUCLEOTIDE SEQUENCE [LARGE SCALE GENOMIC DNA]</scope>
    <source>
        <strain evidence="12 13">M0104</strain>
    </source>
</reference>
<organism evidence="12 13">
    <name type="scientific">Teichococcus coralli</name>
    <dbReference type="NCBI Taxonomy" id="2545983"/>
    <lineage>
        <taxon>Bacteria</taxon>
        <taxon>Pseudomonadati</taxon>
        <taxon>Pseudomonadota</taxon>
        <taxon>Alphaproteobacteria</taxon>
        <taxon>Acetobacterales</taxon>
        <taxon>Roseomonadaceae</taxon>
        <taxon>Roseomonas</taxon>
    </lineage>
</organism>
<dbReference type="GO" id="GO:0005886">
    <property type="term" value="C:plasma membrane"/>
    <property type="evidence" value="ECO:0007669"/>
    <property type="project" value="TreeGrafter"/>
</dbReference>
<dbReference type="Pfam" id="PF16916">
    <property type="entry name" value="ZT_dimer"/>
    <property type="match status" value="1"/>
</dbReference>
<keyword evidence="13" id="KW-1185">Reference proteome</keyword>
<comment type="subcellular location">
    <subcellularLocation>
        <location evidence="1">Membrane</location>
        <topology evidence="1">Multi-pass membrane protein</topology>
    </subcellularLocation>
</comment>
<feature type="transmembrane region" description="Helical" evidence="9">
    <location>
        <begin position="126"/>
        <end position="150"/>
    </location>
</feature>
<keyword evidence="6 9" id="KW-1133">Transmembrane helix</keyword>
<evidence type="ECO:0000256" key="9">
    <source>
        <dbReference type="SAM" id="Phobius"/>
    </source>
</evidence>
<comment type="caution">
    <text evidence="12">The sequence shown here is derived from an EMBL/GenBank/DDBJ whole genome shotgun (WGS) entry which is preliminary data.</text>
</comment>
<evidence type="ECO:0000256" key="1">
    <source>
        <dbReference type="ARBA" id="ARBA00004141"/>
    </source>
</evidence>
<sequence>MPSDHTHEESHHGGSGHSHAPASFGRAFAIGVALNLGYVVLEGVFGVLSGSLALLADAGHNLSDVLGLLLAWGASWLSNRGPSRRRTYGYKASSTLAALANAVLLLVAVGAIAWEAVRRLADPAPVASGTVLWVAAVGVVVNAGTAWLFMSGRKGDINIRGAFLHMAADAGVTVGVILAALLIQWTGWRWLDPAVSLAIAAVILVGTWGLLRDSVNLAMAAVPPGIDPDEAKAWLAGLPGVTEVHDLHIWAMGTTETALTAHLVREDGRTDRDLLHRIQHEAQERFGIAHPTVQLETPEAARACALRPDHVV</sequence>
<feature type="transmembrane region" description="Helical" evidence="9">
    <location>
        <begin position="90"/>
        <end position="114"/>
    </location>
</feature>
<keyword evidence="8 9" id="KW-0472">Membrane</keyword>
<dbReference type="InterPro" id="IPR058533">
    <property type="entry name" value="Cation_efflux_TM"/>
</dbReference>
<feature type="transmembrane region" description="Helical" evidence="9">
    <location>
        <begin position="27"/>
        <end position="48"/>
    </location>
</feature>
<dbReference type="AlphaFoldDB" id="A0A845BNW6"/>
<dbReference type="SUPFAM" id="SSF161111">
    <property type="entry name" value="Cation efflux protein transmembrane domain-like"/>
    <property type="match status" value="1"/>
</dbReference>
<dbReference type="InterPro" id="IPR050681">
    <property type="entry name" value="CDF/SLC30A"/>
</dbReference>
<dbReference type="Proteomes" id="UP000460715">
    <property type="component" value="Unassembled WGS sequence"/>
</dbReference>